<dbReference type="InterPro" id="IPR047748">
    <property type="entry name" value="AztA-like"/>
</dbReference>
<sequence>MIVVSDVVVRYGTRAALSGVTATFEPGAITALVGHNGSGKSTLLQALAGTVTPSTGRITGTDRADIAYVPQRSSVRDELPLSVREVVAMGAWRRRGLWRRLSPEDRRAVDAALDRLGVAHLSTRRIGDLSGGQRQRALLAQAVVQRGQIVLLDEPATGLDAEARAVIVDVMRDEARRGAIVVVATHDRRDCRDADQVLRLEDGILSTETTAFGDTVCSDTVHSG</sequence>
<dbReference type="SMART" id="SM00382">
    <property type="entry name" value="AAA"/>
    <property type="match status" value="1"/>
</dbReference>
<dbReference type="GO" id="GO:0005524">
    <property type="term" value="F:ATP binding"/>
    <property type="evidence" value="ECO:0007669"/>
    <property type="project" value="UniProtKB-KW"/>
</dbReference>
<evidence type="ECO:0000313" key="5">
    <source>
        <dbReference type="EMBL" id="SDH45147.1"/>
    </source>
</evidence>
<dbReference type="Proteomes" id="UP000183263">
    <property type="component" value="Unassembled WGS sequence"/>
</dbReference>
<name>A0A1G8CI80_9NOCA</name>
<dbReference type="Gene3D" id="3.40.50.300">
    <property type="entry name" value="P-loop containing nucleotide triphosphate hydrolases"/>
    <property type="match status" value="1"/>
</dbReference>
<dbReference type="EMBL" id="FNDN01000002">
    <property type="protein sequence ID" value="SDH45147.1"/>
    <property type="molecule type" value="Genomic_DNA"/>
</dbReference>
<evidence type="ECO:0000256" key="1">
    <source>
        <dbReference type="ARBA" id="ARBA00005417"/>
    </source>
</evidence>
<evidence type="ECO:0000256" key="3">
    <source>
        <dbReference type="ARBA" id="ARBA00022741"/>
    </source>
</evidence>
<dbReference type="PROSITE" id="PS50893">
    <property type="entry name" value="ABC_TRANSPORTER_2"/>
    <property type="match status" value="1"/>
</dbReference>
<proteinExistence type="inferred from homology"/>
<gene>
    <name evidence="5" type="ORF">SAMN05444695_10231</name>
</gene>
<dbReference type="PANTHER" id="PTHR42734:SF5">
    <property type="entry name" value="IRON TRANSPORT SYSTEM ATP-BINDING PROTEIN HI_0361-RELATED"/>
    <property type="match status" value="1"/>
</dbReference>
<dbReference type="InterPro" id="IPR050153">
    <property type="entry name" value="Metal_Ion_Import_ABC"/>
</dbReference>
<evidence type="ECO:0000256" key="4">
    <source>
        <dbReference type="ARBA" id="ARBA00022840"/>
    </source>
</evidence>
<dbReference type="Pfam" id="PF00005">
    <property type="entry name" value="ABC_tran"/>
    <property type="match status" value="1"/>
</dbReference>
<dbReference type="AlphaFoldDB" id="A0A1G8CI80"/>
<keyword evidence="4 5" id="KW-0067">ATP-binding</keyword>
<dbReference type="SUPFAM" id="SSF52540">
    <property type="entry name" value="P-loop containing nucleoside triphosphate hydrolases"/>
    <property type="match status" value="1"/>
</dbReference>
<keyword evidence="3" id="KW-0547">Nucleotide-binding</keyword>
<evidence type="ECO:0000256" key="2">
    <source>
        <dbReference type="ARBA" id="ARBA00022448"/>
    </source>
</evidence>
<dbReference type="InterPro" id="IPR017871">
    <property type="entry name" value="ABC_transporter-like_CS"/>
</dbReference>
<dbReference type="InterPro" id="IPR003439">
    <property type="entry name" value="ABC_transporter-like_ATP-bd"/>
</dbReference>
<dbReference type="PROSITE" id="PS00211">
    <property type="entry name" value="ABC_TRANSPORTER_1"/>
    <property type="match status" value="1"/>
</dbReference>
<keyword evidence="2" id="KW-0813">Transport</keyword>
<dbReference type="PANTHER" id="PTHR42734">
    <property type="entry name" value="METAL TRANSPORT SYSTEM ATP-BINDING PROTEIN TM_0124-RELATED"/>
    <property type="match status" value="1"/>
</dbReference>
<dbReference type="RefSeq" id="WP_072739934.1">
    <property type="nucleotide sequence ID" value="NZ_CP048813.1"/>
</dbReference>
<dbReference type="GO" id="GO:0016887">
    <property type="term" value="F:ATP hydrolysis activity"/>
    <property type="evidence" value="ECO:0007669"/>
    <property type="project" value="InterPro"/>
</dbReference>
<evidence type="ECO:0000313" key="6">
    <source>
        <dbReference type="Proteomes" id="UP000183263"/>
    </source>
</evidence>
<keyword evidence="6" id="KW-1185">Reference proteome</keyword>
<dbReference type="OrthoDB" id="5296765at2"/>
<protein>
    <submittedName>
        <fullName evidence="5">Zinc/manganese transport system ATP-binding protein</fullName>
    </submittedName>
</protein>
<organism evidence="5 6">
    <name type="scientific">Rhodococcus triatomae</name>
    <dbReference type="NCBI Taxonomy" id="300028"/>
    <lineage>
        <taxon>Bacteria</taxon>
        <taxon>Bacillati</taxon>
        <taxon>Actinomycetota</taxon>
        <taxon>Actinomycetes</taxon>
        <taxon>Mycobacteriales</taxon>
        <taxon>Nocardiaceae</taxon>
        <taxon>Rhodococcus</taxon>
    </lineage>
</organism>
<accession>A0A1G8CI80</accession>
<reference evidence="5 6" key="1">
    <citation type="submission" date="2016-10" db="EMBL/GenBank/DDBJ databases">
        <authorList>
            <person name="de Groot N.N."/>
        </authorList>
    </citation>
    <scope>NUCLEOTIDE SEQUENCE [LARGE SCALE GENOMIC DNA]</scope>
    <source>
        <strain evidence="5 6">DSM 44892</strain>
    </source>
</reference>
<dbReference type="InterPro" id="IPR003593">
    <property type="entry name" value="AAA+_ATPase"/>
</dbReference>
<comment type="similarity">
    <text evidence="1">Belongs to the ABC transporter superfamily.</text>
</comment>
<dbReference type="InterPro" id="IPR027417">
    <property type="entry name" value="P-loop_NTPase"/>
</dbReference>
<dbReference type="NCBIfam" id="NF040873">
    <property type="entry name" value="AztA"/>
    <property type="match status" value="1"/>
</dbReference>